<evidence type="ECO:0000313" key="3">
    <source>
        <dbReference type="WBParaSite" id="GPLIN_001011400"/>
    </source>
</evidence>
<keyword evidence="2" id="KW-1185">Reference proteome</keyword>
<keyword evidence="1" id="KW-0472">Membrane</keyword>
<dbReference type="WBParaSite" id="GPLIN_001011400">
    <property type="protein sequence ID" value="GPLIN_001011400"/>
    <property type="gene ID" value="GPLIN_001011400"/>
</dbReference>
<keyword evidence="1" id="KW-1133">Transmembrane helix</keyword>
<reference evidence="3" key="2">
    <citation type="submission" date="2016-06" db="UniProtKB">
        <authorList>
            <consortium name="WormBaseParasite"/>
        </authorList>
    </citation>
    <scope>IDENTIFICATION</scope>
</reference>
<protein>
    <submittedName>
        <fullName evidence="3">MliC domain-containing protein</fullName>
    </submittedName>
</protein>
<proteinExistence type="predicted"/>
<keyword evidence="1" id="KW-0812">Transmembrane</keyword>
<evidence type="ECO:0000313" key="2">
    <source>
        <dbReference type="Proteomes" id="UP000050741"/>
    </source>
</evidence>
<evidence type="ECO:0000256" key="1">
    <source>
        <dbReference type="SAM" id="Phobius"/>
    </source>
</evidence>
<dbReference type="Proteomes" id="UP000050741">
    <property type="component" value="Unassembled WGS sequence"/>
</dbReference>
<sequence>MSQSTEGCAIVVAVVSLGIAYMAWQYPVSPKEPTALPSPSPTPTPSPSVVYVYSPPPPVDAPARAVPAGASFVNLLLAHKWKAMNTIFTDQTCQFKYRVAGGKLQVFADKGGSVIELQIIDEGPDFVISKTWAGVKNEMRADKSDPKQMIETSALGDTIFRMCD</sequence>
<name>A0A183CB63_GLOPA</name>
<reference evidence="2" key="1">
    <citation type="submission" date="2014-05" db="EMBL/GenBank/DDBJ databases">
        <title>The genome and life-stage specific transcriptomes of Globodera pallida elucidate key aspects of plant parasitism by a cyst nematode.</title>
        <authorList>
            <person name="Cotton J.A."/>
            <person name="Lilley C.J."/>
            <person name="Jones L.M."/>
            <person name="Kikuchi T."/>
            <person name="Reid A.J."/>
            <person name="Thorpe P."/>
            <person name="Tsai I.J."/>
            <person name="Beasley H."/>
            <person name="Blok V."/>
            <person name="Cock P.J.A."/>
            <person name="Van den Akker S.E."/>
            <person name="Holroyd N."/>
            <person name="Hunt M."/>
            <person name="Mantelin S."/>
            <person name="Naghra H."/>
            <person name="Pain A."/>
            <person name="Palomares-Rius J.E."/>
            <person name="Zarowiecki M."/>
            <person name="Berriman M."/>
            <person name="Jones J.T."/>
            <person name="Urwin P.E."/>
        </authorList>
    </citation>
    <scope>NUCLEOTIDE SEQUENCE [LARGE SCALE GENOMIC DNA]</scope>
    <source>
        <strain evidence="2">Lindley</strain>
    </source>
</reference>
<dbReference type="AlphaFoldDB" id="A0A183CB63"/>
<feature type="transmembrane region" description="Helical" evidence="1">
    <location>
        <begin position="7"/>
        <end position="24"/>
    </location>
</feature>
<organism evidence="2 3">
    <name type="scientific">Globodera pallida</name>
    <name type="common">Potato cyst nematode worm</name>
    <name type="synonym">Heterodera pallida</name>
    <dbReference type="NCBI Taxonomy" id="36090"/>
    <lineage>
        <taxon>Eukaryota</taxon>
        <taxon>Metazoa</taxon>
        <taxon>Ecdysozoa</taxon>
        <taxon>Nematoda</taxon>
        <taxon>Chromadorea</taxon>
        <taxon>Rhabditida</taxon>
        <taxon>Tylenchina</taxon>
        <taxon>Tylenchomorpha</taxon>
        <taxon>Tylenchoidea</taxon>
        <taxon>Heteroderidae</taxon>
        <taxon>Heteroderinae</taxon>
        <taxon>Globodera</taxon>
    </lineage>
</organism>
<accession>A0A183CB63</accession>